<keyword evidence="12" id="KW-1185">Reference proteome</keyword>
<evidence type="ECO:0000313" key="12">
    <source>
        <dbReference type="Proteomes" id="UP001249851"/>
    </source>
</evidence>
<keyword evidence="6" id="KW-0829">Tyrosine-protein kinase</keyword>
<dbReference type="InterPro" id="IPR011009">
    <property type="entry name" value="Kinase-like_dom_sf"/>
</dbReference>
<keyword evidence="4 11" id="KW-0418">Kinase</keyword>
<name>A0AAD9R1G9_ACRCE</name>
<reference evidence="11" key="2">
    <citation type="journal article" date="2023" name="Science">
        <title>Genomic signatures of disease resistance in endangered staghorn corals.</title>
        <authorList>
            <person name="Vollmer S.V."/>
            <person name="Selwyn J.D."/>
            <person name="Despard B.A."/>
            <person name="Roesel C.L."/>
        </authorList>
    </citation>
    <scope>NUCLEOTIDE SEQUENCE</scope>
    <source>
        <strain evidence="11">K2</strain>
    </source>
</reference>
<sequence>MTLFLEIIELGKKRMKKFKNIMSLNEKLQGCGTRDICRWYQLDWDYQEVWKRTWLGWAPEPVFTFPKTPTAVEEEHEMDTVNAEVDKWEISRKRITLEEVIGAGSFGTVWRAVLSSGTGQPGIQFVAAKCFTLVTDHEPLTSIFNPRKGVSAMTVAPLQRYALFLAGFDYSNELKNTAQHGNADGLSRLPLEEACDEETVEISQMSQIQVMPTRLHNLKPNISRRVEEKQQDQELRLNHSLIRMLAVGQTVVARDYRGGNRWVHGVITTHFGPLSCEVRVASNAFLLRESAIAVNPNMDEPATQLNPVVFLATPQSTYNRVPRSPSCSGSKEAVTQDQDITTSGEEGRKSIMKEIGLGKELGDSPQENIVQFIGCVTTQIHPILIMEYLPCGDLLGFLRKSRGIVDKYYRGEGEVAKLKTYDLVSFANQIATGMVFLATRGIIHRDLAARNVLLDKNCVCKVADFGLYYHNFRYGHGNAKKGCVPVKWTAPEVLFGDIAKLSSKSDVWSYGVVLYEIFTMGGIPYPGWSEARTIEELRKGYRMPKPPHIDNSLYHLMNTCWQEEPMIRPEFVHLRNKLREFIEKELYLGLMDQSKYDGSKYLDVEDVEDVFAADKPLSRNKWSSLKH</sequence>
<dbReference type="EMBL" id="JARQWQ010000006">
    <property type="protein sequence ID" value="KAK2571346.1"/>
    <property type="molecule type" value="Genomic_DNA"/>
</dbReference>
<dbReference type="InterPro" id="IPR050122">
    <property type="entry name" value="RTK"/>
</dbReference>
<evidence type="ECO:0000256" key="5">
    <source>
        <dbReference type="ARBA" id="ARBA00022840"/>
    </source>
</evidence>
<evidence type="ECO:0000256" key="9">
    <source>
        <dbReference type="SAM" id="MobiDB-lite"/>
    </source>
</evidence>
<dbReference type="SMART" id="SM00219">
    <property type="entry name" value="TyrKc"/>
    <property type="match status" value="1"/>
</dbReference>
<dbReference type="InterPro" id="IPR000719">
    <property type="entry name" value="Prot_kinase_dom"/>
</dbReference>
<gene>
    <name evidence="11" type="ORF">P5673_003933</name>
</gene>
<comment type="catalytic activity">
    <reaction evidence="7">
        <text>L-tyrosyl-[protein] + ATP = O-phospho-L-tyrosyl-[protein] + ADP + H(+)</text>
        <dbReference type="Rhea" id="RHEA:10596"/>
        <dbReference type="Rhea" id="RHEA-COMP:10136"/>
        <dbReference type="Rhea" id="RHEA-COMP:20101"/>
        <dbReference type="ChEBI" id="CHEBI:15378"/>
        <dbReference type="ChEBI" id="CHEBI:30616"/>
        <dbReference type="ChEBI" id="CHEBI:46858"/>
        <dbReference type="ChEBI" id="CHEBI:61978"/>
        <dbReference type="ChEBI" id="CHEBI:456216"/>
        <dbReference type="EC" id="2.7.10.1"/>
    </reaction>
</comment>
<evidence type="ECO:0000256" key="4">
    <source>
        <dbReference type="ARBA" id="ARBA00022777"/>
    </source>
</evidence>
<evidence type="ECO:0000256" key="7">
    <source>
        <dbReference type="ARBA" id="ARBA00051243"/>
    </source>
</evidence>
<feature type="region of interest" description="Disordered" evidence="9">
    <location>
        <begin position="320"/>
        <end position="345"/>
    </location>
</feature>
<dbReference type="PROSITE" id="PS00107">
    <property type="entry name" value="PROTEIN_KINASE_ATP"/>
    <property type="match status" value="1"/>
</dbReference>
<evidence type="ECO:0000259" key="10">
    <source>
        <dbReference type="PROSITE" id="PS50011"/>
    </source>
</evidence>
<dbReference type="InterPro" id="IPR008266">
    <property type="entry name" value="Tyr_kinase_AS"/>
</dbReference>
<accession>A0AAD9R1G9</accession>
<dbReference type="Proteomes" id="UP001249851">
    <property type="component" value="Unassembled WGS sequence"/>
</dbReference>
<dbReference type="FunFam" id="1.10.510.10:FF:000554">
    <property type="entry name" value="Predicted protein"/>
    <property type="match status" value="1"/>
</dbReference>
<feature type="domain" description="Protein kinase" evidence="10">
    <location>
        <begin position="95"/>
        <end position="582"/>
    </location>
</feature>
<feature type="binding site" evidence="8">
    <location>
        <position position="129"/>
    </location>
    <ligand>
        <name>ATP</name>
        <dbReference type="ChEBI" id="CHEBI:30616"/>
    </ligand>
</feature>
<dbReference type="GO" id="GO:0004714">
    <property type="term" value="F:transmembrane receptor protein tyrosine kinase activity"/>
    <property type="evidence" value="ECO:0007669"/>
    <property type="project" value="UniProtKB-EC"/>
</dbReference>
<evidence type="ECO:0000256" key="8">
    <source>
        <dbReference type="PROSITE-ProRule" id="PRU10141"/>
    </source>
</evidence>
<dbReference type="CDD" id="cd00192">
    <property type="entry name" value="PTKc"/>
    <property type="match status" value="1"/>
</dbReference>
<keyword evidence="5 8" id="KW-0067">ATP-binding</keyword>
<dbReference type="InterPro" id="IPR001245">
    <property type="entry name" value="Ser-Thr/Tyr_kinase_cat_dom"/>
</dbReference>
<evidence type="ECO:0000256" key="6">
    <source>
        <dbReference type="ARBA" id="ARBA00023137"/>
    </source>
</evidence>
<comment type="subcellular location">
    <subcellularLocation>
        <location evidence="1">Membrane</location>
        <topology evidence="1">Single-pass membrane protein</topology>
    </subcellularLocation>
</comment>
<evidence type="ECO:0000256" key="2">
    <source>
        <dbReference type="ARBA" id="ARBA00022679"/>
    </source>
</evidence>
<protein>
    <submittedName>
        <fullName evidence="11">Tyrosine kinase receptor Cad96Ca</fullName>
    </submittedName>
</protein>
<organism evidence="11 12">
    <name type="scientific">Acropora cervicornis</name>
    <name type="common">Staghorn coral</name>
    <dbReference type="NCBI Taxonomy" id="6130"/>
    <lineage>
        <taxon>Eukaryota</taxon>
        <taxon>Metazoa</taxon>
        <taxon>Cnidaria</taxon>
        <taxon>Anthozoa</taxon>
        <taxon>Hexacorallia</taxon>
        <taxon>Scleractinia</taxon>
        <taxon>Astrocoeniina</taxon>
        <taxon>Acroporidae</taxon>
        <taxon>Acropora</taxon>
    </lineage>
</organism>
<dbReference type="AlphaFoldDB" id="A0AAD9R1G9"/>
<dbReference type="Pfam" id="PF07714">
    <property type="entry name" value="PK_Tyr_Ser-Thr"/>
    <property type="match status" value="1"/>
</dbReference>
<dbReference type="SUPFAM" id="SSF56112">
    <property type="entry name" value="Protein kinase-like (PK-like)"/>
    <property type="match status" value="2"/>
</dbReference>
<dbReference type="PRINTS" id="PR00109">
    <property type="entry name" value="TYRKINASE"/>
</dbReference>
<keyword evidence="11" id="KW-0675">Receptor</keyword>
<dbReference type="GO" id="GO:0005886">
    <property type="term" value="C:plasma membrane"/>
    <property type="evidence" value="ECO:0007669"/>
    <property type="project" value="TreeGrafter"/>
</dbReference>
<evidence type="ECO:0000256" key="1">
    <source>
        <dbReference type="ARBA" id="ARBA00004167"/>
    </source>
</evidence>
<dbReference type="InterPro" id="IPR017441">
    <property type="entry name" value="Protein_kinase_ATP_BS"/>
</dbReference>
<dbReference type="Gene3D" id="3.30.200.20">
    <property type="entry name" value="Phosphorylase Kinase, domain 1"/>
    <property type="match status" value="1"/>
</dbReference>
<dbReference type="GO" id="GO:0005524">
    <property type="term" value="F:ATP binding"/>
    <property type="evidence" value="ECO:0007669"/>
    <property type="project" value="UniProtKB-UniRule"/>
</dbReference>
<dbReference type="InterPro" id="IPR020635">
    <property type="entry name" value="Tyr_kinase_cat_dom"/>
</dbReference>
<proteinExistence type="predicted"/>
<dbReference type="PROSITE" id="PS00109">
    <property type="entry name" value="PROTEIN_KINASE_TYR"/>
    <property type="match status" value="1"/>
</dbReference>
<dbReference type="PROSITE" id="PS50011">
    <property type="entry name" value="PROTEIN_KINASE_DOM"/>
    <property type="match status" value="1"/>
</dbReference>
<feature type="compositionally biased region" description="Polar residues" evidence="9">
    <location>
        <begin position="320"/>
        <end position="344"/>
    </location>
</feature>
<dbReference type="GO" id="GO:0007169">
    <property type="term" value="P:cell surface receptor protein tyrosine kinase signaling pathway"/>
    <property type="evidence" value="ECO:0007669"/>
    <property type="project" value="TreeGrafter"/>
</dbReference>
<keyword evidence="2" id="KW-0808">Transferase</keyword>
<keyword evidence="3 8" id="KW-0547">Nucleotide-binding</keyword>
<evidence type="ECO:0000313" key="11">
    <source>
        <dbReference type="EMBL" id="KAK2571346.1"/>
    </source>
</evidence>
<comment type="caution">
    <text evidence="11">The sequence shown here is derived from an EMBL/GenBank/DDBJ whole genome shotgun (WGS) entry which is preliminary data.</text>
</comment>
<dbReference type="PANTHER" id="PTHR24416">
    <property type="entry name" value="TYROSINE-PROTEIN KINASE RECEPTOR"/>
    <property type="match status" value="1"/>
</dbReference>
<reference evidence="11" key="1">
    <citation type="journal article" date="2023" name="G3 (Bethesda)">
        <title>Whole genome assembly and annotation of the endangered Caribbean coral Acropora cervicornis.</title>
        <authorList>
            <person name="Selwyn J.D."/>
            <person name="Vollmer S.V."/>
        </authorList>
    </citation>
    <scope>NUCLEOTIDE SEQUENCE</scope>
    <source>
        <strain evidence="11">K2</strain>
    </source>
</reference>
<dbReference type="Gene3D" id="1.10.510.10">
    <property type="entry name" value="Transferase(Phosphotransferase) domain 1"/>
    <property type="match status" value="1"/>
</dbReference>
<dbReference type="PANTHER" id="PTHR24416:SF621">
    <property type="entry name" value="TYROSINE KINASE RECEPTOR CAD96CA"/>
    <property type="match status" value="1"/>
</dbReference>
<dbReference type="GO" id="GO:0043235">
    <property type="term" value="C:receptor complex"/>
    <property type="evidence" value="ECO:0007669"/>
    <property type="project" value="TreeGrafter"/>
</dbReference>
<evidence type="ECO:0000256" key="3">
    <source>
        <dbReference type="ARBA" id="ARBA00022741"/>
    </source>
</evidence>